<evidence type="ECO:0000256" key="3">
    <source>
        <dbReference type="SAM" id="MobiDB-lite"/>
    </source>
</evidence>
<keyword evidence="1" id="KW-0677">Repeat</keyword>
<evidence type="ECO:0000256" key="1">
    <source>
        <dbReference type="ARBA" id="ARBA00022737"/>
    </source>
</evidence>
<sequence>MTSSIGTNLHAQFHFRQQQAFQRLLTPNTTGGDKTSTEGLSFGSSPRSFKSKAIRDEDRLDVNARDGFGRTVLHLASAAIDASSVEYVRLLLKHPAINVNLQDWESQWTALHRAMYAGNLGVVLLLLQHTNIDTALKDLEGYTALDLYNSTVEGTKPEHFLLPTTPAVSPIQTLPGAELFTWGVNRNASLGHGDTSDRSFPDQVPLPRPVISTVENLVEDRFSRAEVTQVKMGRLHTSVIVSVPLSDGPSGPNLSLCGFGSGGRLGVTQHTQYALRPLSWAAAPSSQSVPSRTSHQPKLKVISVALGQDHTLALTDNGEIYSWGLNRWSQLGYTIDDGSVAAQVFSLDNPSEFIPQSFTSSNSTISSNGEQIQLIPRRIYGTLKKEFILGVAASKGASACWVRESGGGGNVYTWGLNGGQLGYDRTTSGTGAQIQALPRKVTKINRPVVQIALGESAMACLISGPGSAGGGWKGDVFVFWGDQVGRVSFPIHTFPSPITPYRPPQALKSTRIVKIVCSDESPPPFSMNALSSSTSATSGSSSLSHKTASNLTAMLSTQSSSATAGQNHINFVCVSEGGEVFVFGVPGAPPVGVLGSSYGDPELDSRESGGSNMAIAKIVKPQRVWALRRGLVGAVRDAAIGIDGSLIVCTDSGHVYVRARSPASENAFGSFASFKSSGGAKSQRFSRVPYLQRVVGVCASSSGAFGALRVDAEVKPIAWPVAEGTSMEKKSGREVRKAVDAYKGWDLIHDMKCISPWTWRELLDSPLARERQEDTVAWNVNLASSQVPATISTAHGNQDKDAEEYDDDEGDFDIRKDINLMRELCALIDRRGKLGSEQWERGPLYGADMTVSVTNTKKDRTRASLSLASSSFSFPVHSVILGARSSVLSTALHSCSGSVLHCADDKQALTLSFISASATRQASRSIRFSGFHPLSILILMHYIYTDELLCIWDRRISSNPTSFASFSEMKVTPALGLQIKSELQSLARTLSLPQILKVSESVVKRPVPETLRGDLNAIWTLSNSRSSSAFLAPDVVLQLAEGQEVFCYSVILRARSAYFEDFLGDADWTMKRKGDEKMLKVDLRHLNPRIMAYVLDWLCCGKSEGLFGSLSAYICLLIPSDRLNCSSDFADSVDTVLEFLFEVIAAAVCFMVILWLSAPNLSMNSQNELLLFPLVLLTSQLVLKFLNIHNACYILTEAAHYHAFDLVSSVEGYISQNLETFLESHMLDTLNPSLIKHLSAFVRSQQERKSSVVRSHKLVTDAMSKWQEWLDSEDTPQLIMPSSRSLKRLRERKPSQAFSPPSPSHITSTSFGRQRVHTLTRSTPVRPSVSPILKPGGPTPDSDDIFGMDEMDIGPPLTDTVEHHSSNGNAWRVSSSIPRYAQSKFVFRWEELNAIFNSVDMRSVMAEAAQTKPAQLYTAPPVRTPPKDGASLHSISRAGSSQNKIFDVAPTPSPSTEPRASGTPWRTPTSAPKTFTPSDSFPSLGTTPLVLAPEEAPVPQDSLDARPQIRTSGSNPSLGPVFTPSRLPAAKSPLTTPRRISGAKSSQKAWVSAPVHEPLPPTFTSTTGTGISFIAIQQLQLEQGTSSSKDKRSLLEIQQEEEAKREEAEFLKWWEAEEERVRLETQQLERMQSRGVEMNQIQNQGTQQRKSRKGKGNSNTLARPRGGGNGDSAIAFGSSREQETTSSQRTSGPNSSPRRAPRSKKPMPSASTS</sequence>
<dbReference type="Pfam" id="PF13540">
    <property type="entry name" value="RCC1_2"/>
    <property type="match status" value="1"/>
</dbReference>
<dbReference type="OrthoDB" id="1893551at2759"/>
<feature type="compositionally biased region" description="Polar residues" evidence="3">
    <location>
        <begin position="1433"/>
        <end position="1444"/>
    </location>
</feature>
<comment type="caution">
    <text evidence="5">The sequence shown here is derived from an EMBL/GenBank/DDBJ whole genome shotgun (WGS) entry which is preliminary data.</text>
</comment>
<feature type="region of interest" description="Disordered" evidence="3">
    <location>
        <begin position="789"/>
        <end position="808"/>
    </location>
</feature>
<dbReference type="PANTHER" id="PTHR22872:SF2">
    <property type="entry name" value="INHIBITOR OF BRUTON TYROSINE KINASE"/>
    <property type="match status" value="1"/>
</dbReference>
<accession>A0A8H5MDN5</accession>
<feature type="compositionally biased region" description="Polar residues" evidence="3">
    <location>
        <begin position="1454"/>
        <end position="1483"/>
    </location>
</feature>
<dbReference type="SUPFAM" id="SSF48403">
    <property type="entry name" value="Ankyrin repeat"/>
    <property type="match status" value="1"/>
</dbReference>
<reference evidence="5 6" key="1">
    <citation type="journal article" date="2020" name="ISME J.">
        <title>Uncovering the hidden diversity of litter-decomposition mechanisms in mushroom-forming fungi.</title>
        <authorList>
            <person name="Floudas D."/>
            <person name="Bentzer J."/>
            <person name="Ahren D."/>
            <person name="Johansson T."/>
            <person name="Persson P."/>
            <person name="Tunlid A."/>
        </authorList>
    </citation>
    <scope>NUCLEOTIDE SEQUENCE [LARGE SCALE GENOMIC DNA]</scope>
    <source>
        <strain evidence="5 6">CBS 406.79</strain>
    </source>
</reference>
<dbReference type="Gene3D" id="2.130.10.30">
    <property type="entry name" value="Regulator of chromosome condensation 1/beta-lactamase-inhibitor protein II"/>
    <property type="match status" value="2"/>
</dbReference>
<protein>
    <recommendedName>
        <fullName evidence="4">BTB domain-containing protein</fullName>
    </recommendedName>
</protein>
<feature type="compositionally biased region" description="Polar residues" evidence="3">
    <location>
        <begin position="1684"/>
        <end position="1697"/>
    </location>
</feature>
<dbReference type="PROSITE" id="PS50012">
    <property type="entry name" value="RCC1_3"/>
    <property type="match status" value="3"/>
</dbReference>
<dbReference type="PROSITE" id="PS50097">
    <property type="entry name" value="BTB"/>
    <property type="match status" value="1"/>
</dbReference>
<dbReference type="SUPFAM" id="SSF54695">
    <property type="entry name" value="POZ domain"/>
    <property type="match status" value="1"/>
</dbReference>
<feature type="compositionally biased region" description="Polar residues" evidence="3">
    <location>
        <begin position="1305"/>
        <end position="1325"/>
    </location>
</feature>
<feature type="repeat" description="RCC1" evidence="2">
    <location>
        <begin position="177"/>
        <end position="243"/>
    </location>
</feature>
<evidence type="ECO:0000313" key="5">
    <source>
        <dbReference type="EMBL" id="KAF5390605.1"/>
    </source>
</evidence>
<dbReference type="PANTHER" id="PTHR22872">
    <property type="entry name" value="BTK-BINDING PROTEIN-RELATED"/>
    <property type="match status" value="1"/>
</dbReference>
<dbReference type="Pfam" id="PF12796">
    <property type="entry name" value="Ank_2"/>
    <property type="match status" value="1"/>
</dbReference>
<evidence type="ECO:0000259" key="4">
    <source>
        <dbReference type="PROSITE" id="PS50097"/>
    </source>
</evidence>
<dbReference type="InterPro" id="IPR036770">
    <property type="entry name" value="Ankyrin_rpt-contain_sf"/>
</dbReference>
<feature type="region of interest" description="Disordered" evidence="3">
    <location>
        <begin position="1416"/>
        <end position="1483"/>
    </location>
</feature>
<dbReference type="InterPro" id="IPR051625">
    <property type="entry name" value="Signaling_Regulatory_Domain"/>
</dbReference>
<dbReference type="Gene3D" id="1.25.40.20">
    <property type="entry name" value="Ankyrin repeat-containing domain"/>
    <property type="match status" value="1"/>
</dbReference>
<feature type="repeat" description="RCC1" evidence="2">
    <location>
        <begin position="409"/>
        <end position="464"/>
    </location>
</feature>
<dbReference type="InterPro" id="IPR011333">
    <property type="entry name" value="SKP1/BTB/POZ_sf"/>
</dbReference>
<dbReference type="CDD" id="cd18186">
    <property type="entry name" value="BTB_POZ_ZBTB_KLHL-like"/>
    <property type="match status" value="2"/>
</dbReference>
<dbReference type="EMBL" id="JAACJN010000014">
    <property type="protein sequence ID" value="KAF5390605.1"/>
    <property type="molecule type" value="Genomic_DNA"/>
</dbReference>
<dbReference type="InterPro" id="IPR002110">
    <property type="entry name" value="Ankyrin_rpt"/>
</dbReference>
<dbReference type="Pfam" id="PF00415">
    <property type="entry name" value="RCC1"/>
    <property type="match status" value="2"/>
</dbReference>
<feature type="region of interest" description="Disordered" evidence="3">
    <location>
        <begin position="1631"/>
        <end position="1713"/>
    </location>
</feature>
<dbReference type="Proteomes" id="UP000518752">
    <property type="component" value="Unassembled WGS sequence"/>
</dbReference>
<dbReference type="PRINTS" id="PR00633">
    <property type="entry name" value="RCCNDNSATION"/>
</dbReference>
<dbReference type="CDD" id="cd18500">
    <property type="entry name" value="BACK_IBtk"/>
    <property type="match status" value="1"/>
</dbReference>
<feature type="region of interest" description="Disordered" evidence="3">
    <location>
        <begin position="1504"/>
        <end position="1564"/>
    </location>
</feature>
<feature type="compositionally biased region" description="Polar residues" evidence="3">
    <location>
        <begin position="1639"/>
        <end position="1648"/>
    </location>
</feature>
<organism evidence="5 6">
    <name type="scientific">Collybiopsis confluens</name>
    <dbReference type="NCBI Taxonomy" id="2823264"/>
    <lineage>
        <taxon>Eukaryota</taxon>
        <taxon>Fungi</taxon>
        <taxon>Dikarya</taxon>
        <taxon>Basidiomycota</taxon>
        <taxon>Agaricomycotina</taxon>
        <taxon>Agaricomycetes</taxon>
        <taxon>Agaricomycetidae</taxon>
        <taxon>Agaricales</taxon>
        <taxon>Marasmiineae</taxon>
        <taxon>Omphalotaceae</taxon>
        <taxon>Collybiopsis</taxon>
    </lineage>
</organism>
<evidence type="ECO:0000313" key="6">
    <source>
        <dbReference type="Proteomes" id="UP000518752"/>
    </source>
</evidence>
<dbReference type="Gene3D" id="3.30.710.10">
    <property type="entry name" value="Potassium Channel Kv1.1, Chain A"/>
    <property type="match status" value="2"/>
</dbReference>
<keyword evidence="6" id="KW-1185">Reference proteome</keyword>
<dbReference type="SUPFAM" id="SSF50985">
    <property type="entry name" value="RCC1/BLIP-II"/>
    <property type="match status" value="1"/>
</dbReference>
<dbReference type="InterPro" id="IPR009091">
    <property type="entry name" value="RCC1/BLIP-II"/>
</dbReference>
<feature type="region of interest" description="Disordered" evidence="3">
    <location>
        <begin position="26"/>
        <end position="48"/>
    </location>
</feature>
<feature type="domain" description="BTB" evidence="4">
    <location>
        <begin position="1033"/>
        <end position="1102"/>
    </location>
</feature>
<dbReference type="InterPro" id="IPR000210">
    <property type="entry name" value="BTB/POZ_dom"/>
</dbReference>
<dbReference type="InterPro" id="IPR000408">
    <property type="entry name" value="Reg_chr_condens"/>
</dbReference>
<proteinExistence type="predicted"/>
<dbReference type="SMART" id="SM00248">
    <property type="entry name" value="ANK"/>
    <property type="match status" value="2"/>
</dbReference>
<name>A0A8H5MDN5_9AGAR</name>
<gene>
    <name evidence="5" type="ORF">D9757_002585</name>
</gene>
<feature type="region of interest" description="Disordered" evidence="3">
    <location>
        <begin position="1289"/>
        <end position="1341"/>
    </location>
</feature>
<feature type="repeat" description="RCC1" evidence="2">
    <location>
        <begin position="252"/>
        <end position="317"/>
    </location>
</feature>
<evidence type="ECO:0000256" key="2">
    <source>
        <dbReference type="PROSITE-ProRule" id="PRU00235"/>
    </source>
</evidence>